<protein>
    <submittedName>
        <fullName evidence="1">Uncharacterized protein</fullName>
    </submittedName>
</protein>
<proteinExistence type="predicted"/>
<organism evidence="1 2">
    <name type="scientific">Anisodus tanguticus</name>
    <dbReference type="NCBI Taxonomy" id="243964"/>
    <lineage>
        <taxon>Eukaryota</taxon>
        <taxon>Viridiplantae</taxon>
        <taxon>Streptophyta</taxon>
        <taxon>Embryophyta</taxon>
        <taxon>Tracheophyta</taxon>
        <taxon>Spermatophyta</taxon>
        <taxon>Magnoliopsida</taxon>
        <taxon>eudicotyledons</taxon>
        <taxon>Gunneridae</taxon>
        <taxon>Pentapetalae</taxon>
        <taxon>asterids</taxon>
        <taxon>lamiids</taxon>
        <taxon>Solanales</taxon>
        <taxon>Solanaceae</taxon>
        <taxon>Solanoideae</taxon>
        <taxon>Hyoscyameae</taxon>
        <taxon>Anisodus</taxon>
    </lineage>
</organism>
<name>A0AAE1VJ55_9SOLA</name>
<sequence length="388" mass="44828">MEVAEEKGSPVVVYLHGTTYQYDLWFRIKVPKDDVKLTCKKIPPIAKLRRSIYGMGGNWTVIGSNIYYAGGYLTDRFKIIPRKELIKHNTMMTQDADDSWETESSLNLSRRSPVVAAVGKTKICVLGGENRSPDSYKKILRVEDEEQSDGYLLRNKGGEIYDIDGKYWNYVDTDLKYFTPYDALMDVNVAVVVEKEQEPTTQIVFYCLIEGSIMIFDATTGKISMNETFKEFVLWNRCLDTSPPLGLVCSYTEYHFLHMATVNVPAVFTNNTFYWFTLDMYLYAYDVKASRWFKSQCLLNQLLDLYPKLVHNDELPLVPILVGLPQDGKFVVFIPRENNNRTELIMACLKVEMKPPCLNVLMEFVQHLYFAEEIRLLQSLMFYDGKAM</sequence>
<accession>A0AAE1VJ55</accession>
<dbReference type="Gene3D" id="2.120.10.80">
    <property type="entry name" value="Kelch-type beta propeller"/>
    <property type="match status" value="1"/>
</dbReference>
<reference evidence="1" key="1">
    <citation type="submission" date="2023-12" db="EMBL/GenBank/DDBJ databases">
        <title>Genome assembly of Anisodus tanguticus.</title>
        <authorList>
            <person name="Wang Y.-J."/>
        </authorList>
    </citation>
    <scope>NUCLEOTIDE SEQUENCE</scope>
    <source>
        <strain evidence="1">KB-2021</strain>
        <tissue evidence="1">Leaf</tissue>
    </source>
</reference>
<comment type="caution">
    <text evidence="1">The sequence shown here is derived from an EMBL/GenBank/DDBJ whole genome shotgun (WGS) entry which is preliminary data.</text>
</comment>
<evidence type="ECO:0000313" key="2">
    <source>
        <dbReference type="Proteomes" id="UP001291623"/>
    </source>
</evidence>
<dbReference type="EMBL" id="JAVYJV010000007">
    <property type="protein sequence ID" value="KAK4365711.1"/>
    <property type="molecule type" value="Genomic_DNA"/>
</dbReference>
<evidence type="ECO:0000313" key="1">
    <source>
        <dbReference type="EMBL" id="KAK4365711.1"/>
    </source>
</evidence>
<dbReference type="AlphaFoldDB" id="A0AAE1VJ55"/>
<keyword evidence="2" id="KW-1185">Reference proteome</keyword>
<gene>
    <name evidence="1" type="ORF">RND71_013591</name>
</gene>
<dbReference type="InterPro" id="IPR015915">
    <property type="entry name" value="Kelch-typ_b-propeller"/>
</dbReference>
<dbReference type="Proteomes" id="UP001291623">
    <property type="component" value="Unassembled WGS sequence"/>
</dbReference>
<dbReference type="SUPFAM" id="SSF117281">
    <property type="entry name" value="Kelch motif"/>
    <property type="match status" value="1"/>
</dbReference>